<dbReference type="Gene3D" id="3.40.50.1820">
    <property type="entry name" value="alpha/beta hydrolase"/>
    <property type="match status" value="1"/>
</dbReference>
<feature type="domain" description="CBM20" evidence="2">
    <location>
        <begin position="34"/>
        <end position="139"/>
    </location>
</feature>
<dbReference type="RefSeq" id="WP_315945942.1">
    <property type="nucleotide sequence ID" value="NZ_JAWCUA010000003.1"/>
</dbReference>
<dbReference type="SMART" id="SM01065">
    <property type="entry name" value="CBM_2"/>
    <property type="match status" value="1"/>
</dbReference>
<dbReference type="InterPro" id="IPR050583">
    <property type="entry name" value="Mycobacterial_A85_antigen"/>
</dbReference>
<protein>
    <submittedName>
        <fullName evidence="3">Alpha/beta hydrolase-fold protein</fullName>
    </submittedName>
</protein>
<feature type="chain" id="PRO_5045253508" evidence="1">
    <location>
        <begin position="27"/>
        <end position="401"/>
    </location>
</feature>
<evidence type="ECO:0000313" key="3">
    <source>
        <dbReference type="EMBL" id="MDU0112139.1"/>
    </source>
</evidence>
<feature type="signal peptide" evidence="1">
    <location>
        <begin position="1"/>
        <end position="26"/>
    </location>
</feature>
<reference evidence="3 4" key="1">
    <citation type="submission" date="2023-10" db="EMBL/GenBank/DDBJ databases">
        <title>Psychrosphaera aquimaarina strain SW33 isolated from seawater.</title>
        <authorList>
            <person name="Bayburt H."/>
            <person name="Kim J.M."/>
            <person name="Choi B.J."/>
            <person name="Jeon C.O."/>
        </authorList>
    </citation>
    <scope>NUCLEOTIDE SEQUENCE [LARGE SCALE GENOMIC DNA]</scope>
    <source>
        <strain evidence="3 4">KCTC 52743</strain>
    </source>
</reference>
<keyword evidence="3" id="KW-0378">Hydrolase</keyword>
<dbReference type="SUPFAM" id="SSF49452">
    <property type="entry name" value="Starch-binding domain-like"/>
    <property type="match status" value="1"/>
</dbReference>
<comment type="caution">
    <text evidence="3">The sequence shown here is derived from an EMBL/GenBank/DDBJ whole genome shotgun (WGS) entry which is preliminary data.</text>
</comment>
<gene>
    <name evidence="3" type="ORF">RT723_03810</name>
</gene>
<dbReference type="PANTHER" id="PTHR48098:SF6">
    <property type="entry name" value="FERRI-BACILLIBACTIN ESTERASE BESA"/>
    <property type="match status" value="1"/>
</dbReference>
<organism evidence="3 4">
    <name type="scientific">Psychrosphaera aquimarina</name>
    <dbReference type="NCBI Taxonomy" id="2044854"/>
    <lineage>
        <taxon>Bacteria</taxon>
        <taxon>Pseudomonadati</taxon>
        <taxon>Pseudomonadota</taxon>
        <taxon>Gammaproteobacteria</taxon>
        <taxon>Alteromonadales</taxon>
        <taxon>Pseudoalteromonadaceae</taxon>
        <taxon>Psychrosphaera</taxon>
    </lineage>
</organism>
<dbReference type="InterPro" id="IPR000801">
    <property type="entry name" value="Esterase-like"/>
</dbReference>
<dbReference type="Pfam" id="PF00756">
    <property type="entry name" value="Esterase"/>
    <property type="match status" value="1"/>
</dbReference>
<dbReference type="InterPro" id="IPR002044">
    <property type="entry name" value="CBM20"/>
</dbReference>
<proteinExistence type="predicted"/>
<dbReference type="Proteomes" id="UP001257914">
    <property type="component" value="Unassembled WGS sequence"/>
</dbReference>
<evidence type="ECO:0000313" key="4">
    <source>
        <dbReference type="Proteomes" id="UP001257914"/>
    </source>
</evidence>
<dbReference type="InterPro" id="IPR029058">
    <property type="entry name" value="AB_hydrolase_fold"/>
</dbReference>
<sequence>MKKFEVLTFMLLTVSFLTLLTGCGQSQSPFQSQSQKQTSHNITFELHSPTLTPNADIYITGSNQVLGNWQPDSVPLSYLREDTWQITLPFNINESFEFKFTQGDWSVEIADKNGSVLPNFVGLADKDKTIVIKAEQWTSKSQNTLSGQITGTVEYHQHFSSEDILERDIIVWLPPGYNKDMQQSYPVLYMHDGQNIIDPATSSFGVDWQMDETSTDMMNNNEMEKIIIVGINNSKDRSTELDPTLKQGQQYMDFVINIIKPFIDSNYRTKPKAEYTAVGGSSMGGIMSFAMVWQYPQIFSKAIVMSPALKVDHIDYVSVVQNSNIPSTPVYFYIDNGGIGLEQKLQPGIDEMLQVLTKQHKFEQFTWVQDVDGRHSEADWAKRLPQAFKILFPKVTDNKNN</sequence>
<accession>A0ABU3QXX1</accession>
<keyword evidence="4" id="KW-1185">Reference proteome</keyword>
<dbReference type="InterPro" id="IPR013783">
    <property type="entry name" value="Ig-like_fold"/>
</dbReference>
<evidence type="ECO:0000259" key="2">
    <source>
        <dbReference type="PROSITE" id="PS51166"/>
    </source>
</evidence>
<keyword evidence="1" id="KW-0732">Signal</keyword>
<dbReference type="PANTHER" id="PTHR48098">
    <property type="entry name" value="ENTEROCHELIN ESTERASE-RELATED"/>
    <property type="match status" value="1"/>
</dbReference>
<dbReference type="GO" id="GO:0016787">
    <property type="term" value="F:hydrolase activity"/>
    <property type="evidence" value="ECO:0007669"/>
    <property type="project" value="UniProtKB-KW"/>
</dbReference>
<dbReference type="SUPFAM" id="SSF53474">
    <property type="entry name" value="alpha/beta-Hydrolases"/>
    <property type="match status" value="1"/>
</dbReference>
<name>A0ABU3QXX1_9GAMM</name>
<dbReference type="PROSITE" id="PS51166">
    <property type="entry name" value="CBM20"/>
    <property type="match status" value="1"/>
</dbReference>
<dbReference type="InterPro" id="IPR013784">
    <property type="entry name" value="Carb-bd-like_fold"/>
</dbReference>
<dbReference type="Pfam" id="PF00686">
    <property type="entry name" value="CBM_20"/>
    <property type="match status" value="1"/>
</dbReference>
<dbReference type="Gene3D" id="2.60.40.10">
    <property type="entry name" value="Immunoglobulins"/>
    <property type="match status" value="1"/>
</dbReference>
<dbReference type="EMBL" id="JAWCUA010000003">
    <property type="protein sequence ID" value="MDU0112139.1"/>
    <property type="molecule type" value="Genomic_DNA"/>
</dbReference>
<dbReference type="PROSITE" id="PS51257">
    <property type="entry name" value="PROKAR_LIPOPROTEIN"/>
    <property type="match status" value="1"/>
</dbReference>
<evidence type="ECO:0000256" key="1">
    <source>
        <dbReference type="SAM" id="SignalP"/>
    </source>
</evidence>